<evidence type="ECO:0000313" key="2">
    <source>
        <dbReference type="EMBL" id="GAA5155551.1"/>
    </source>
</evidence>
<sequence>MPFKVMAAVLLMITGATTFLFLGGTGIDGVAAATFLFENGAVLYGIGVVWIVAAPVPLLVAALFAGRTPGPWVVVVTVHLAVLLVLLLRLRAYLSGTAFLGWGCFAVLGLLSILAVTLDRPRPSPAVR</sequence>
<feature type="transmembrane region" description="Helical" evidence="1">
    <location>
        <begin position="42"/>
        <end position="65"/>
    </location>
</feature>
<comment type="caution">
    <text evidence="2">The sequence shown here is derived from an EMBL/GenBank/DDBJ whole genome shotgun (WGS) entry which is preliminary data.</text>
</comment>
<keyword evidence="3" id="KW-1185">Reference proteome</keyword>
<evidence type="ECO:0000313" key="3">
    <source>
        <dbReference type="Proteomes" id="UP001500221"/>
    </source>
</evidence>
<keyword evidence="1" id="KW-1133">Transmembrane helix</keyword>
<evidence type="ECO:0008006" key="4">
    <source>
        <dbReference type="Google" id="ProtNLM"/>
    </source>
</evidence>
<dbReference type="Proteomes" id="UP001500221">
    <property type="component" value="Unassembled WGS sequence"/>
</dbReference>
<accession>A0ABP9Q5C3</accession>
<gene>
    <name evidence="2" type="ORF">GCM10023340_41140</name>
</gene>
<protein>
    <recommendedName>
        <fullName evidence="4">DUF2568 domain-containing protein</fullName>
    </recommendedName>
</protein>
<feature type="transmembrane region" description="Helical" evidence="1">
    <location>
        <begin position="72"/>
        <end position="93"/>
    </location>
</feature>
<dbReference type="EMBL" id="BAABKG010000006">
    <property type="protein sequence ID" value="GAA5155551.1"/>
    <property type="molecule type" value="Genomic_DNA"/>
</dbReference>
<keyword evidence="1" id="KW-0472">Membrane</keyword>
<reference evidence="3" key="1">
    <citation type="journal article" date="2019" name="Int. J. Syst. Evol. Microbiol.">
        <title>The Global Catalogue of Microorganisms (GCM) 10K type strain sequencing project: providing services to taxonomists for standard genome sequencing and annotation.</title>
        <authorList>
            <consortium name="The Broad Institute Genomics Platform"/>
            <consortium name="The Broad Institute Genome Sequencing Center for Infectious Disease"/>
            <person name="Wu L."/>
            <person name="Ma J."/>
        </authorList>
    </citation>
    <scope>NUCLEOTIDE SEQUENCE [LARGE SCALE GENOMIC DNA]</scope>
    <source>
        <strain evidence="3">JCM 18459</strain>
    </source>
</reference>
<feature type="transmembrane region" description="Helical" evidence="1">
    <location>
        <begin position="99"/>
        <end position="118"/>
    </location>
</feature>
<name>A0ABP9Q5C3_9ACTN</name>
<evidence type="ECO:0000256" key="1">
    <source>
        <dbReference type="SAM" id="Phobius"/>
    </source>
</evidence>
<proteinExistence type="predicted"/>
<organism evidence="2 3">
    <name type="scientific">Nocardioides marinquilinus</name>
    <dbReference type="NCBI Taxonomy" id="1210400"/>
    <lineage>
        <taxon>Bacteria</taxon>
        <taxon>Bacillati</taxon>
        <taxon>Actinomycetota</taxon>
        <taxon>Actinomycetes</taxon>
        <taxon>Propionibacteriales</taxon>
        <taxon>Nocardioidaceae</taxon>
        <taxon>Nocardioides</taxon>
    </lineage>
</organism>
<keyword evidence="1" id="KW-0812">Transmembrane</keyword>
<dbReference type="RefSeq" id="WP_345463322.1">
    <property type="nucleotide sequence ID" value="NZ_BAABKG010000006.1"/>
</dbReference>